<name>F0KPT3_ACIP2</name>
<dbReference type="RefSeq" id="YP_004995535.1">
    <property type="nucleotide sequence ID" value="NC_016603.1"/>
</dbReference>
<gene>
    <name evidence="1" type="ordered locus">BDGL_001267</name>
</gene>
<dbReference type="STRING" id="871585.BDGL_001267"/>
<protein>
    <submittedName>
        <fullName evidence="1">Uncharacterized protein</fullName>
    </submittedName>
</protein>
<dbReference type="KEGG" id="acc:BDGL_001267"/>
<accession>F0KPT3</accession>
<dbReference type="eggNOG" id="ENOG5030STP">
    <property type="taxonomic scope" value="Bacteria"/>
</dbReference>
<proteinExistence type="predicted"/>
<dbReference type="OrthoDB" id="6685832at2"/>
<dbReference type="AlphaFoldDB" id="F0KPT3"/>
<dbReference type="PATRIC" id="fig|871585.3.peg.1264"/>
<evidence type="ECO:0000313" key="1">
    <source>
        <dbReference type="EMBL" id="ADY81853.1"/>
    </source>
</evidence>
<reference key="1">
    <citation type="submission" date="2010-08" db="EMBL/GenBank/DDBJ databases">
        <title>The genome sequence of a nonpathogenic wastewater-adapted bacterium Acinetobacter calcoaceticus PHEA-2 and comparative genomics insights into environmental adaptation.</title>
        <authorList>
            <person name="Zhan Y."/>
            <person name="Yan Y."/>
            <person name="Zhang W."/>
            <person name="Chen M."/>
            <person name="Ping S."/>
            <person name="Lu W."/>
            <person name="Lin M."/>
        </authorList>
    </citation>
    <scope>NUCLEOTIDE SEQUENCE</scope>
    <source>
        <strain>PHEA-2</strain>
    </source>
</reference>
<dbReference type="EMBL" id="CP002177">
    <property type="protein sequence ID" value="ADY81853.1"/>
    <property type="molecule type" value="Genomic_DNA"/>
</dbReference>
<dbReference type="RefSeq" id="WP_014206847.1">
    <property type="nucleotide sequence ID" value="NC_016603.1"/>
</dbReference>
<organism evidence="1 2">
    <name type="scientific">Acinetobacter pittii (strain PHEA-2)</name>
    <dbReference type="NCBI Taxonomy" id="871585"/>
    <lineage>
        <taxon>Bacteria</taxon>
        <taxon>Pseudomonadati</taxon>
        <taxon>Pseudomonadota</taxon>
        <taxon>Gammaproteobacteria</taxon>
        <taxon>Moraxellales</taxon>
        <taxon>Moraxellaceae</taxon>
        <taxon>Acinetobacter</taxon>
        <taxon>Acinetobacter calcoaceticus/baumannii complex</taxon>
    </lineage>
</organism>
<sequence length="181" mass="21216">MKLIPDLYAPINPNKGAAGFSLGMCYVDFLEQAEHLFINDYLNEMHSDSIWRIYEQRVFNEITQIQYNFNYCYWQDSVVLVFNGDNSELESIQLYPGYKGALFKEFYIGNSLSKLHEKFKFFFYADMHYLIDSDSDSDSDSDEEEPVLIKGVALKTDYLVEYSDTYCDHVIEQINVFKVNT</sequence>
<keyword evidence="2" id="KW-1185">Reference proteome</keyword>
<dbReference type="GeneID" id="11639448"/>
<dbReference type="HOGENOM" id="CLU_1514757_0_0_6"/>
<dbReference type="Proteomes" id="UP000007477">
    <property type="component" value="Chromosome"/>
</dbReference>
<evidence type="ECO:0000313" key="2">
    <source>
        <dbReference type="Proteomes" id="UP000007477"/>
    </source>
</evidence>
<reference evidence="1 2" key="2">
    <citation type="journal article" date="2011" name="J. Bacteriol.">
        <title>Genome sequence of Acinetobacter calcoaceticus PHEA-2, isolated from industry wastewater.</title>
        <authorList>
            <person name="Zhan Y."/>
            <person name="Yan Y."/>
            <person name="Zhang W."/>
            <person name="Yu H."/>
            <person name="Chen M."/>
            <person name="Lu W."/>
            <person name="Ping S."/>
            <person name="Peng Z."/>
            <person name="Yuan M."/>
            <person name="Zhou Z."/>
            <person name="Elmerich C."/>
            <person name="Lin M."/>
        </authorList>
    </citation>
    <scope>NUCLEOTIDE SEQUENCE [LARGE SCALE GENOMIC DNA]</scope>
    <source>
        <strain evidence="1 2">PHEA-2</strain>
    </source>
</reference>